<comment type="caution">
    <text evidence="1">The sequence shown here is derived from an EMBL/GenBank/DDBJ whole genome shotgun (WGS) entry which is preliminary data.</text>
</comment>
<evidence type="ECO:0000313" key="1">
    <source>
        <dbReference type="EMBL" id="MSN96159.1"/>
    </source>
</evidence>
<keyword evidence="2" id="KW-1185">Reference proteome</keyword>
<proteinExistence type="predicted"/>
<dbReference type="Pfam" id="PF08761">
    <property type="entry name" value="dUTPase_2"/>
    <property type="match status" value="1"/>
</dbReference>
<evidence type="ECO:0000313" key="2">
    <source>
        <dbReference type="Proteomes" id="UP000476338"/>
    </source>
</evidence>
<dbReference type="EMBL" id="VWSJ01000007">
    <property type="protein sequence ID" value="MSN96159.1"/>
    <property type="molecule type" value="Genomic_DNA"/>
</dbReference>
<dbReference type="Proteomes" id="UP000476338">
    <property type="component" value="Unassembled WGS sequence"/>
</dbReference>
<dbReference type="InterPro" id="IPR014871">
    <property type="entry name" value="dUTPase/dCTP_pyrophosphatase"/>
</dbReference>
<name>A0A6L5WGM8_9BACT</name>
<sequence>MYKNMLKEMLLMQKNLNDETNGKGWENGYAKNGKLINWRRCIYMECAELIDSFSWKHWKDINSSPNIENIAVEITDIWHFIMSLVLENSYKNTMIDEIVENINAVSGFNEFYVDAYDISEYNIYEIINDIEVIIHDTSGFELKIYDLLTKFFRLSLKCGVNLSTLYKIYMGKNVLNKFRQDNGYQDGSYKKVWNGKEDNEVMSEILKTSNLSVEEIYKELSKFYKEIE</sequence>
<reference evidence="1 2" key="1">
    <citation type="submission" date="2019-09" db="EMBL/GenBank/DDBJ databases">
        <authorList>
            <person name="Silva M."/>
            <person name="Pereira G."/>
            <person name="Lopes-Da-Costa L."/>
            <person name="Silva E."/>
        </authorList>
    </citation>
    <scope>NUCLEOTIDE SEQUENCE [LARGE SCALE GENOMIC DNA]</scope>
    <source>
        <strain evidence="1 2">FMV-PI01</strain>
    </source>
</reference>
<organism evidence="1 2">
    <name type="scientific">Campylobacter portucalensis</name>
    <dbReference type="NCBI Taxonomy" id="2608384"/>
    <lineage>
        <taxon>Bacteria</taxon>
        <taxon>Pseudomonadati</taxon>
        <taxon>Campylobacterota</taxon>
        <taxon>Epsilonproteobacteria</taxon>
        <taxon>Campylobacterales</taxon>
        <taxon>Campylobacteraceae</taxon>
        <taxon>Campylobacter</taxon>
    </lineage>
</organism>
<dbReference type="AlphaFoldDB" id="A0A6L5WGM8"/>
<dbReference type="CDD" id="cd11527">
    <property type="entry name" value="NTP-PPase_dUTPase"/>
    <property type="match status" value="1"/>
</dbReference>
<accession>A0A6L5WGM8</accession>
<reference evidence="1 2" key="2">
    <citation type="submission" date="2020-03" db="EMBL/GenBank/DDBJ databases">
        <title>Campylobacter portucalensis sp. nov., a new species of Campylobacter isolated from the reproductive tract of bulls.</title>
        <authorList>
            <person name="Silva M.F."/>
            <person name="Pereira G."/>
            <person name="Carneiro C."/>
            <person name="Hemphill A."/>
            <person name="Mateus L."/>
            <person name="Lopes-Da-Costa L."/>
            <person name="Silva E."/>
        </authorList>
    </citation>
    <scope>NUCLEOTIDE SEQUENCE [LARGE SCALE GENOMIC DNA]</scope>
    <source>
        <strain evidence="1 2">FMV-PI01</strain>
    </source>
</reference>
<protein>
    <submittedName>
        <fullName evidence="1">dUTPase</fullName>
    </submittedName>
</protein>
<dbReference type="RefSeq" id="WP_154570424.1">
    <property type="nucleotide sequence ID" value="NZ_VWSJ01000007.1"/>
</dbReference>
<dbReference type="Gene3D" id="1.10.4010.10">
    <property type="entry name" value="Type II deoxyuridine triphosphatase"/>
    <property type="match status" value="1"/>
</dbReference>
<dbReference type="SUPFAM" id="SSF101386">
    <property type="entry name" value="all-alpha NTP pyrophosphatases"/>
    <property type="match status" value="1"/>
</dbReference>
<gene>
    <name evidence="1" type="ORF">F1B92_02935</name>
</gene>